<dbReference type="Pfam" id="PF00005">
    <property type="entry name" value="ABC_tran"/>
    <property type="match status" value="1"/>
</dbReference>
<accession>A0A5N3P8Z3</accession>
<dbReference type="Gene3D" id="3.40.50.300">
    <property type="entry name" value="P-loop containing nucleotide triphosphate hydrolases"/>
    <property type="match status" value="1"/>
</dbReference>
<dbReference type="Proteomes" id="UP000325684">
    <property type="component" value="Unassembled WGS sequence"/>
</dbReference>
<comment type="similarity">
    <text evidence="1">Belongs to the ABC transporter superfamily.</text>
</comment>
<dbReference type="InterPro" id="IPR017871">
    <property type="entry name" value="ABC_transporter-like_CS"/>
</dbReference>
<dbReference type="InterPro" id="IPR003593">
    <property type="entry name" value="AAA+_ATPase"/>
</dbReference>
<evidence type="ECO:0000259" key="7">
    <source>
        <dbReference type="PROSITE" id="PS50893"/>
    </source>
</evidence>
<evidence type="ECO:0000256" key="2">
    <source>
        <dbReference type="ARBA" id="ARBA00022448"/>
    </source>
</evidence>
<dbReference type="EMBL" id="VCMV01000024">
    <property type="protein sequence ID" value="KAB0266131.1"/>
    <property type="molecule type" value="Genomic_DNA"/>
</dbReference>
<proteinExistence type="inferred from homology"/>
<dbReference type="InterPro" id="IPR050153">
    <property type="entry name" value="Metal_Ion_Import_ABC"/>
</dbReference>
<keyword evidence="6" id="KW-0406">Ion transport</keyword>
<dbReference type="RefSeq" id="WP_150945999.1">
    <property type="nucleotide sequence ID" value="NZ_VCMV01000024.1"/>
</dbReference>
<dbReference type="GO" id="GO:0006829">
    <property type="term" value="P:zinc ion transport"/>
    <property type="evidence" value="ECO:0007669"/>
    <property type="project" value="UniProtKB-KW"/>
</dbReference>
<dbReference type="GO" id="GO:0016887">
    <property type="term" value="F:ATP hydrolysis activity"/>
    <property type="evidence" value="ECO:0007669"/>
    <property type="project" value="InterPro"/>
</dbReference>
<gene>
    <name evidence="8" type="ORF">FEZ63_15335</name>
</gene>
<dbReference type="SMART" id="SM00382">
    <property type="entry name" value="AAA"/>
    <property type="match status" value="1"/>
</dbReference>
<dbReference type="OrthoDB" id="9806726at2"/>
<organism evidence="8 9">
    <name type="scientific">Microvirga brassicacearum</name>
    <dbReference type="NCBI Taxonomy" id="2580413"/>
    <lineage>
        <taxon>Bacteria</taxon>
        <taxon>Pseudomonadati</taxon>
        <taxon>Pseudomonadota</taxon>
        <taxon>Alphaproteobacteria</taxon>
        <taxon>Hyphomicrobiales</taxon>
        <taxon>Methylobacteriaceae</taxon>
        <taxon>Microvirga</taxon>
    </lineage>
</organism>
<dbReference type="NCBIfam" id="NF011630">
    <property type="entry name" value="PRK15056.1"/>
    <property type="match status" value="1"/>
</dbReference>
<evidence type="ECO:0000313" key="8">
    <source>
        <dbReference type="EMBL" id="KAB0266131.1"/>
    </source>
</evidence>
<keyword evidence="4 8" id="KW-0067">ATP-binding</keyword>
<evidence type="ECO:0000256" key="6">
    <source>
        <dbReference type="ARBA" id="ARBA00023065"/>
    </source>
</evidence>
<name>A0A5N3P8Z3_9HYPH</name>
<dbReference type="InterPro" id="IPR027417">
    <property type="entry name" value="P-loop_NTPase"/>
</dbReference>
<dbReference type="PANTHER" id="PTHR42734:SF5">
    <property type="entry name" value="IRON TRANSPORT SYSTEM ATP-BINDING PROTEIN HI_0361-RELATED"/>
    <property type="match status" value="1"/>
</dbReference>
<keyword evidence="3" id="KW-0547">Nucleotide-binding</keyword>
<dbReference type="InterPro" id="IPR003439">
    <property type="entry name" value="ABC_transporter-like_ATP-bd"/>
</dbReference>
<evidence type="ECO:0000256" key="1">
    <source>
        <dbReference type="ARBA" id="ARBA00005417"/>
    </source>
</evidence>
<dbReference type="AlphaFoldDB" id="A0A5N3P8Z3"/>
<dbReference type="PROSITE" id="PS00211">
    <property type="entry name" value="ABC_TRANSPORTER_1"/>
    <property type="match status" value="1"/>
</dbReference>
<keyword evidence="5" id="KW-0864">Zinc transport</keyword>
<sequence>MTGQVLDLASTVSPGRAAAPAQQRVSPSINVDRITVSYANGVPAIRDVSFTLGASTICALVGVNGSGKSTLFKTLMGFLTPLMGEVRIAGRPVDKALKRGLVAYVPQSEEVDWNFPVLVGDVVMMGRYGHMNFLRIPGKADRMAVDAALERVGMSEFRKSQIGELSGGQKKRVFLARALAQGSEIILLDEPFTGVDVKTESAIMDLLRSLRDDGRLMLVSTHNLGSIPDFCDQVVIINKTVLAYGPTETTFTEANLAEAFGGVLRHVHLGGAELHADADRRRVTVLTDDERPLVLYGERDHEKLVKPDRGETD</sequence>
<dbReference type="CDD" id="cd03235">
    <property type="entry name" value="ABC_Metallic_Cations"/>
    <property type="match status" value="1"/>
</dbReference>
<keyword evidence="2" id="KW-0813">Transport</keyword>
<evidence type="ECO:0000313" key="9">
    <source>
        <dbReference type="Proteomes" id="UP000325684"/>
    </source>
</evidence>
<feature type="domain" description="ABC transporter" evidence="7">
    <location>
        <begin position="29"/>
        <end position="264"/>
    </location>
</feature>
<comment type="caution">
    <text evidence="8">The sequence shown here is derived from an EMBL/GenBank/DDBJ whole genome shotgun (WGS) entry which is preliminary data.</text>
</comment>
<evidence type="ECO:0000256" key="4">
    <source>
        <dbReference type="ARBA" id="ARBA00022840"/>
    </source>
</evidence>
<protein>
    <submittedName>
        <fullName evidence="8">Manganese/iron ABC transporter ATP-binding protein</fullName>
    </submittedName>
</protein>
<reference evidence="8 9" key="1">
    <citation type="journal article" date="2019" name="Microorganisms">
        <title>Genome Insights into the Novel Species Microvirga brassicacearum, a Rapeseed Endophyte with Biotechnological Potential.</title>
        <authorList>
            <person name="Jimenez-Gomez A."/>
            <person name="Saati-Santamaria Z."/>
            <person name="Igual J.M."/>
            <person name="Rivas R."/>
            <person name="Mateos P.F."/>
            <person name="Garcia-Fraile P."/>
        </authorList>
    </citation>
    <scope>NUCLEOTIDE SEQUENCE [LARGE SCALE GENOMIC DNA]</scope>
    <source>
        <strain evidence="8 9">CDVBN77</strain>
    </source>
</reference>
<keyword evidence="9" id="KW-1185">Reference proteome</keyword>
<dbReference type="SUPFAM" id="SSF52540">
    <property type="entry name" value="P-loop containing nucleoside triphosphate hydrolases"/>
    <property type="match status" value="1"/>
</dbReference>
<dbReference type="PANTHER" id="PTHR42734">
    <property type="entry name" value="METAL TRANSPORT SYSTEM ATP-BINDING PROTEIN TM_0124-RELATED"/>
    <property type="match status" value="1"/>
</dbReference>
<keyword evidence="5" id="KW-0862">Zinc</keyword>
<evidence type="ECO:0000256" key="5">
    <source>
        <dbReference type="ARBA" id="ARBA00022906"/>
    </source>
</evidence>
<evidence type="ECO:0000256" key="3">
    <source>
        <dbReference type="ARBA" id="ARBA00022741"/>
    </source>
</evidence>
<dbReference type="GO" id="GO:0005524">
    <property type="term" value="F:ATP binding"/>
    <property type="evidence" value="ECO:0007669"/>
    <property type="project" value="UniProtKB-KW"/>
</dbReference>
<dbReference type="PROSITE" id="PS50893">
    <property type="entry name" value="ABC_TRANSPORTER_2"/>
    <property type="match status" value="1"/>
</dbReference>